<feature type="compositionally biased region" description="Polar residues" evidence="1">
    <location>
        <begin position="42"/>
        <end position="59"/>
    </location>
</feature>
<proteinExistence type="predicted"/>
<feature type="compositionally biased region" description="Low complexity" evidence="1">
    <location>
        <begin position="28"/>
        <end position="41"/>
    </location>
</feature>
<accession>A0A699UA02</accession>
<dbReference type="EMBL" id="BKCJ011309946">
    <property type="protein sequence ID" value="GFD18813.1"/>
    <property type="molecule type" value="Genomic_DNA"/>
</dbReference>
<protein>
    <submittedName>
        <fullName evidence="2">Uncharacterized protein</fullName>
    </submittedName>
</protein>
<feature type="non-terminal residue" evidence="2">
    <location>
        <position position="1"/>
    </location>
</feature>
<evidence type="ECO:0000313" key="2">
    <source>
        <dbReference type="EMBL" id="GFD18813.1"/>
    </source>
</evidence>
<feature type="region of interest" description="Disordered" evidence="1">
    <location>
        <begin position="1"/>
        <end position="59"/>
    </location>
</feature>
<gene>
    <name evidence="2" type="ORF">Tci_890782</name>
</gene>
<sequence>GVNRYGARATGAAPRTKSIWNSTCRADGNSSKSSGKTSGNSRTIGTPQVASPQTYLQPS</sequence>
<evidence type="ECO:0000256" key="1">
    <source>
        <dbReference type="SAM" id="MobiDB-lite"/>
    </source>
</evidence>
<reference evidence="2" key="1">
    <citation type="journal article" date="2019" name="Sci. Rep.">
        <title>Draft genome of Tanacetum cinerariifolium, the natural source of mosquito coil.</title>
        <authorList>
            <person name="Yamashiro T."/>
            <person name="Shiraishi A."/>
            <person name="Satake H."/>
            <person name="Nakayama K."/>
        </authorList>
    </citation>
    <scope>NUCLEOTIDE SEQUENCE</scope>
</reference>
<name>A0A699UA02_TANCI</name>
<comment type="caution">
    <text evidence="2">The sequence shown here is derived from an EMBL/GenBank/DDBJ whole genome shotgun (WGS) entry which is preliminary data.</text>
</comment>
<organism evidence="2">
    <name type="scientific">Tanacetum cinerariifolium</name>
    <name type="common">Dalmatian daisy</name>
    <name type="synonym">Chrysanthemum cinerariifolium</name>
    <dbReference type="NCBI Taxonomy" id="118510"/>
    <lineage>
        <taxon>Eukaryota</taxon>
        <taxon>Viridiplantae</taxon>
        <taxon>Streptophyta</taxon>
        <taxon>Embryophyta</taxon>
        <taxon>Tracheophyta</taxon>
        <taxon>Spermatophyta</taxon>
        <taxon>Magnoliopsida</taxon>
        <taxon>eudicotyledons</taxon>
        <taxon>Gunneridae</taxon>
        <taxon>Pentapetalae</taxon>
        <taxon>asterids</taxon>
        <taxon>campanulids</taxon>
        <taxon>Asterales</taxon>
        <taxon>Asteraceae</taxon>
        <taxon>Asteroideae</taxon>
        <taxon>Anthemideae</taxon>
        <taxon>Anthemidinae</taxon>
        <taxon>Tanacetum</taxon>
    </lineage>
</organism>
<dbReference type="AlphaFoldDB" id="A0A699UA02"/>